<accession>A0A6F8YWK0</accession>
<reference evidence="2 3" key="2">
    <citation type="submission" date="2020-03" db="EMBL/GenBank/DDBJ databases">
        <authorList>
            <person name="Ichikawa N."/>
            <person name="Kimura A."/>
            <person name="Kitahashi Y."/>
            <person name="Uohara A."/>
        </authorList>
    </citation>
    <scope>NUCLEOTIDE SEQUENCE [LARGE SCALE GENOMIC DNA]</scope>
    <source>
        <strain evidence="2 3">NBRC 105367</strain>
    </source>
</reference>
<feature type="region of interest" description="Disordered" evidence="1">
    <location>
        <begin position="42"/>
        <end position="61"/>
    </location>
</feature>
<evidence type="ECO:0000313" key="2">
    <source>
        <dbReference type="EMBL" id="BCB90472.1"/>
    </source>
</evidence>
<dbReference type="Proteomes" id="UP000503011">
    <property type="component" value="Chromosome"/>
</dbReference>
<dbReference type="AlphaFoldDB" id="A0A6F8YWK0"/>
<evidence type="ECO:0000313" key="3">
    <source>
        <dbReference type="Proteomes" id="UP000503011"/>
    </source>
</evidence>
<dbReference type="KEGG" id="psuu:Psuf_077850"/>
<organism evidence="2 3">
    <name type="scientific">Phytohabitans suffuscus</name>
    <dbReference type="NCBI Taxonomy" id="624315"/>
    <lineage>
        <taxon>Bacteria</taxon>
        <taxon>Bacillati</taxon>
        <taxon>Actinomycetota</taxon>
        <taxon>Actinomycetes</taxon>
        <taxon>Micromonosporales</taxon>
        <taxon>Micromonosporaceae</taxon>
    </lineage>
</organism>
<evidence type="ECO:0000256" key="1">
    <source>
        <dbReference type="SAM" id="MobiDB-lite"/>
    </source>
</evidence>
<proteinExistence type="predicted"/>
<dbReference type="EMBL" id="AP022871">
    <property type="protein sequence ID" value="BCB90472.1"/>
    <property type="molecule type" value="Genomic_DNA"/>
</dbReference>
<keyword evidence="3" id="KW-1185">Reference proteome</keyword>
<gene>
    <name evidence="2" type="ORF">Psuf_077850</name>
</gene>
<reference evidence="2 3" key="1">
    <citation type="submission" date="2020-03" db="EMBL/GenBank/DDBJ databases">
        <title>Whole genome shotgun sequence of Phytohabitans suffuscus NBRC 105367.</title>
        <authorList>
            <person name="Komaki H."/>
            <person name="Tamura T."/>
        </authorList>
    </citation>
    <scope>NUCLEOTIDE SEQUENCE [LARGE SCALE GENOMIC DNA]</scope>
    <source>
        <strain evidence="2 3">NBRC 105367</strain>
    </source>
</reference>
<protein>
    <submittedName>
        <fullName evidence="2">Uncharacterized protein</fullName>
    </submittedName>
</protein>
<sequence>MAQQQHSSHDPPPYDALRGAAAGATIFYVADFYVAEMVPAASRQSTRLPSATRYSTNTYRV</sequence>
<name>A0A6F8YWK0_9ACTN</name>